<accession>A0A644YMB0</accession>
<comment type="caution">
    <text evidence="1">The sequence shown here is derived from an EMBL/GenBank/DDBJ whole genome shotgun (WGS) entry which is preliminary data.</text>
</comment>
<evidence type="ECO:0000313" key="1">
    <source>
        <dbReference type="EMBL" id="MPM29560.1"/>
    </source>
</evidence>
<sequence>MHLYENKRSVNRGLIAAGAVFLALILLFGIAVLSASKRTEAQETQLLDSAIRRAVVTCYAVEGKYPPSLDYLYSNYGIYVDTSRYAVFYDVFASNVMPSLTVTEIGGGR</sequence>
<dbReference type="EMBL" id="VSSQ01005545">
    <property type="protein sequence ID" value="MPM29560.1"/>
    <property type="molecule type" value="Genomic_DNA"/>
</dbReference>
<proteinExistence type="predicted"/>
<reference evidence="1" key="1">
    <citation type="submission" date="2019-08" db="EMBL/GenBank/DDBJ databases">
        <authorList>
            <person name="Kucharzyk K."/>
            <person name="Murdoch R.W."/>
            <person name="Higgins S."/>
            <person name="Loffler F."/>
        </authorList>
    </citation>
    <scope>NUCLEOTIDE SEQUENCE</scope>
</reference>
<organism evidence="1">
    <name type="scientific">bioreactor metagenome</name>
    <dbReference type="NCBI Taxonomy" id="1076179"/>
    <lineage>
        <taxon>unclassified sequences</taxon>
        <taxon>metagenomes</taxon>
        <taxon>ecological metagenomes</taxon>
    </lineage>
</organism>
<protein>
    <recommendedName>
        <fullName evidence="2">Type II secretion system protein GspG C-terminal domain-containing protein</fullName>
    </recommendedName>
</protein>
<gene>
    <name evidence="1" type="ORF">SDC9_76100</name>
</gene>
<evidence type="ECO:0008006" key="2">
    <source>
        <dbReference type="Google" id="ProtNLM"/>
    </source>
</evidence>
<name>A0A644YMB0_9ZZZZ</name>
<dbReference type="AlphaFoldDB" id="A0A644YMB0"/>